<dbReference type="Pfam" id="PF04536">
    <property type="entry name" value="TPM_phosphatase"/>
    <property type="match status" value="1"/>
</dbReference>
<dbReference type="InterPro" id="IPR007621">
    <property type="entry name" value="TPM_dom"/>
</dbReference>
<sequence length="170" mass="19412">MASNNKWARLWQHWCHPRWRVERCLPTAALQQLSEAIGRSEQQHSGQIRFVIESRWHSADILQGLDTRRRAWQWFGELGVWDTEHNCGVLVYVSFADHRVEIVADRGIAAQVPATEWQAVCAQITAAFAQQQYVAGLEQGLAAVTVILSQHFPRHLPAEVDELPNDVVLR</sequence>
<dbReference type="PANTHER" id="PTHR30373:SF8">
    <property type="entry name" value="BLL7265 PROTEIN"/>
    <property type="match status" value="1"/>
</dbReference>
<gene>
    <name evidence="2" type="ORF">JQU52_08555</name>
</gene>
<evidence type="ECO:0000313" key="3">
    <source>
        <dbReference type="Proteomes" id="UP000653156"/>
    </source>
</evidence>
<evidence type="ECO:0000259" key="1">
    <source>
        <dbReference type="Pfam" id="PF04536"/>
    </source>
</evidence>
<name>A0A892ZBZ4_9NEIS</name>
<dbReference type="RefSeq" id="WP_230338093.1">
    <property type="nucleotide sequence ID" value="NZ_CP069798.1"/>
</dbReference>
<dbReference type="Gene3D" id="3.10.310.50">
    <property type="match status" value="1"/>
</dbReference>
<keyword evidence="3" id="KW-1185">Reference proteome</keyword>
<feature type="domain" description="TPM" evidence="1">
    <location>
        <begin position="25"/>
        <end position="144"/>
    </location>
</feature>
<evidence type="ECO:0000313" key="2">
    <source>
        <dbReference type="EMBL" id="QRQ80805.1"/>
    </source>
</evidence>
<dbReference type="PANTHER" id="PTHR30373">
    <property type="entry name" value="UPF0603 PROTEIN YGCG"/>
    <property type="match status" value="1"/>
</dbReference>
<reference evidence="2" key="1">
    <citation type="submission" date="2021-02" db="EMBL/GenBank/DDBJ databases">
        <title>Neisseriaceae sp. 26B isolated from the cloaca of a Common Toad-headed Turtle (Mesoclemmys nasuta).</title>
        <authorList>
            <person name="Spergser J."/>
            <person name="Busse H.-J."/>
        </authorList>
    </citation>
    <scope>NUCLEOTIDE SEQUENCE</scope>
    <source>
        <strain evidence="2">26B</strain>
    </source>
</reference>
<proteinExistence type="predicted"/>
<dbReference type="KEGG" id="ptes:JQU52_08555"/>
<dbReference type="EMBL" id="CP069798">
    <property type="protein sequence ID" value="QRQ80805.1"/>
    <property type="molecule type" value="Genomic_DNA"/>
</dbReference>
<dbReference type="AlphaFoldDB" id="A0A892ZBZ4"/>
<dbReference type="Proteomes" id="UP000653156">
    <property type="component" value="Chromosome"/>
</dbReference>
<protein>
    <submittedName>
        <fullName evidence="2">TPM domain-containing protein</fullName>
    </submittedName>
</protein>
<organism evidence="2 3">
    <name type="scientific">Paralysiella testudinis</name>
    <dbReference type="NCBI Taxonomy" id="2809020"/>
    <lineage>
        <taxon>Bacteria</taxon>
        <taxon>Pseudomonadati</taxon>
        <taxon>Pseudomonadota</taxon>
        <taxon>Betaproteobacteria</taxon>
        <taxon>Neisseriales</taxon>
        <taxon>Neisseriaceae</taxon>
        <taxon>Paralysiella</taxon>
    </lineage>
</organism>
<accession>A0A892ZBZ4</accession>